<gene>
    <name evidence="3" type="ORF">ACFSMZ_12480</name>
</gene>
<comment type="similarity">
    <text evidence="2">Belongs to the YbaB/EbfC family.</text>
</comment>
<keyword evidence="4" id="KW-1185">Reference proteome</keyword>
<dbReference type="PIRSF" id="PIRSF004555">
    <property type="entry name" value="UCP004555"/>
    <property type="match status" value="1"/>
</dbReference>
<accession>A0ABW5DMQ3</accession>
<dbReference type="SUPFAM" id="SSF82607">
    <property type="entry name" value="YbaB-like"/>
    <property type="match status" value="1"/>
</dbReference>
<name>A0ABW5DMQ3_9HYPH</name>
<proteinExistence type="inferred from homology"/>
<reference evidence="4" key="1">
    <citation type="journal article" date="2019" name="Int. J. Syst. Evol. Microbiol.">
        <title>The Global Catalogue of Microorganisms (GCM) 10K type strain sequencing project: providing services to taxonomists for standard genome sequencing and annotation.</title>
        <authorList>
            <consortium name="The Broad Institute Genomics Platform"/>
            <consortium name="The Broad Institute Genome Sequencing Center for Infectious Disease"/>
            <person name="Wu L."/>
            <person name="Ma J."/>
        </authorList>
    </citation>
    <scope>NUCLEOTIDE SEQUENCE [LARGE SCALE GENOMIC DNA]</scope>
    <source>
        <strain evidence="4">KCTC 23707</strain>
    </source>
</reference>
<evidence type="ECO:0000313" key="3">
    <source>
        <dbReference type="EMBL" id="MFD2260575.1"/>
    </source>
</evidence>
<protein>
    <recommendedName>
        <fullName evidence="2">Nucleoid-associated protein ACFSMZ_12480</fullName>
    </recommendedName>
</protein>
<evidence type="ECO:0000313" key="4">
    <source>
        <dbReference type="Proteomes" id="UP001597373"/>
    </source>
</evidence>
<dbReference type="EMBL" id="JBHUIR010000047">
    <property type="protein sequence ID" value="MFD2260575.1"/>
    <property type="molecule type" value="Genomic_DNA"/>
</dbReference>
<dbReference type="Proteomes" id="UP001597373">
    <property type="component" value="Unassembled WGS sequence"/>
</dbReference>
<evidence type="ECO:0000256" key="1">
    <source>
        <dbReference type="ARBA" id="ARBA00023125"/>
    </source>
</evidence>
<dbReference type="PANTHER" id="PTHR33449">
    <property type="entry name" value="NUCLEOID-ASSOCIATED PROTEIN YBAB"/>
    <property type="match status" value="1"/>
</dbReference>
<dbReference type="InterPro" id="IPR004401">
    <property type="entry name" value="YbaB/EbfC"/>
</dbReference>
<dbReference type="HAMAP" id="MF_00274">
    <property type="entry name" value="DNA_YbaB_EbfC"/>
    <property type="match status" value="1"/>
</dbReference>
<evidence type="ECO:0000256" key="2">
    <source>
        <dbReference type="HAMAP-Rule" id="MF_00274"/>
    </source>
</evidence>
<keyword evidence="1 2" id="KW-0238">DNA-binding</keyword>
<keyword evidence="2" id="KW-0963">Cytoplasm</keyword>
<comment type="caution">
    <text evidence="3">The sequence shown here is derived from an EMBL/GenBank/DDBJ whole genome shotgun (WGS) entry which is preliminary data.</text>
</comment>
<comment type="subcellular location">
    <subcellularLocation>
        <location evidence="2">Cytoplasm</location>
        <location evidence="2">Nucleoid</location>
    </subcellularLocation>
</comment>
<dbReference type="Gene3D" id="3.30.1310.10">
    <property type="entry name" value="Nucleoid-associated protein YbaB-like domain"/>
    <property type="match status" value="1"/>
</dbReference>
<comment type="function">
    <text evidence="2">Binds to DNA and alters its conformation. May be involved in regulation of gene expression, nucleoid organization and DNA protection.</text>
</comment>
<organism evidence="3 4">
    <name type="scientific">Chelativorans composti</name>
    <dbReference type="NCBI Taxonomy" id="768533"/>
    <lineage>
        <taxon>Bacteria</taxon>
        <taxon>Pseudomonadati</taxon>
        <taxon>Pseudomonadota</taxon>
        <taxon>Alphaproteobacteria</taxon>
        <taxon>Hyphomicrobiales</taxon>
        <taxon>Phyllobacteriaceae</taxon>
        <taxon>Chelativorans</taxon>
    </lineage>
</organism>
<dbReference type="RefSeq" id="WP_345099586.1">
    <property type="nucleotide sequence ID" value="NZ_BAABGS010000066.1"/>
</dbReference>
<sequence>MRDLFSMLGKAKEMQAKLQAMQEEIANMEMEGQAGAGAVKVTLSGKFEMRKLDIDPSLLKADEAEILEDLILAAHNDARVKIEAEMQRKTQEMAAGLPIPPGLKLPF</sequence>
<comment type="subunit">
    <text evidence="2">Homodimer.</text>
</comment>
<dbReference type="NCBIfam" id="TIGR00103">
    <property type="entry name" value="DNA_YbaB_EbfC"/>
    <property type="match status" value="1"/>
</dbReference>
<dbReference type="InterPro" id="IPR036894">
    <property type="entry name" value="YbaB-like_sf"/>
</dbReference>
<dbReference type="Pfam" id="PF02575">
    <property type="entry name" value="YbaB_DNA_bd"/>
    <property type="match status" value="1"/>
</dbReference>
<dbReference type="PANTHER" id="PTHR33449:SF1">
    <property type="entry name" value="NUCLEOID-ASSOCIATED PROTEIN YBAB"/>
    <property type="match status" value="1"/>
</dbReference>